<reference evidence="2" key="1">
    <citation type="submission" date="2021-06" db="EMBL/GenBank/DDBJ databases">
        <authorList>
            <person name="Kallberg Y."/>
            <person name="Tangrot J."/>
            <person name="Rosling A."/>
        </authorList>
    </citation>
    <scope>NUCLEOTIDE SEQUENCE</scope>
    <source>
        <strain evidence="2">MA453B</strain>
    </source>
</reference>
<organism evidence="2 3">
    <name type="scientific">Dentiscutata erythropus</name>
    <dbReference type="NCBI Taxonomy" id="1348616"/>
    <lineage>
        <taxon>Eukaryota</taxon>
        <taxon>Fungi</taxon>
        <taxon>Fungi incertae sedis</taxon>
        <taxon>Mucoromycota</taxon>
        <taxon>Glomeromycotina</taxon>
        <taxon>Glomeromycetes</taxon>
        <taxon>Diversisporales</taxon>
        <taxon>Gigasporaceae</taxon>
        <taxon>Dentiscutata</taxon>
    </lineage>
</organism>
<evidence type="ECO:0000256" key="1">
    <source>
        <dbReference type="SAM" id="Coils"/>
    </source>
</evidence>
<evidence type="ECO:0000313" key="3">
    <source>
        <dbReference type="Proteomes" id="UP000789405"/>
    </source>
</evidence>
<proteinExistence type="predicted"/>
<protein>
    <submittedName>
        <fullName evidence="2">5934_t:CDS:1</fullName>
    </submittedName>
</protein>
<feature type="coiled-coil region" evidence="1">
    <location>
        <begin position="52"/>
        <end position="98"/>
    </location>
</feature>
<dbReference type="Proteomes" id="UP000789405">
    <property type="component" value="Unassembled WGS sequence"/>
</dbReference>
<comment type="caution">
    <text evidence="2">The sequence shown here is derived from an EMBL/GenBank/DDBJ whole genome shotgun (WGS) entry which is preliminary data.</text>
</comment>
<dbReference type="EMBL" id="CAJVPY010019226">
    <property type="protein sequence ID" value="CAG8770660.1"/>
    <property type="molecule type" value="Genomic_DNA"/>
</dbReference>
<gene>
    <name evidence="2" type="ORF">DERYTH_LOCUS18656</name>
</gene>
<evidence type="ECO:0000313" key="2">
    <source>
        <dbReference type="EMBL" id="CAG8770660.1"/>
    </source>
</evidence>
<dbReference type="OrthoDB" id="10590294at2759"/>
<dbReference type="AlphaFoldDB" id="A0A9N9J8X5"/>
<name>A0A9N9J8X5_9GLOM</name>
<sequence length="109" mass="12881">FVGCSQWRLKTKGSDFFYYLNEEIDPLLLKRLFEKEAKTYGIPKTGKNRGLVAREKQSIKRAETTKVDLDEEERLLDIEERKLKLEREKLELMKLCREISLSGLDDDKI</sequence>
<accession>A0A9N9J8X5</accession>
<keyword evidence="3" id="KW-1185">Reference proteome</keyword>
<feature type="non-terminal residue" evidence="2">
    <location>
        <position position="109"/>
    </location>
</feature>
<keyword evidence="1" id="KW-0175">Coiled coil</keyword>